<name>A0A127EHL1_CLOPF</name>
<organism evidence="2 3">
    <name type="scientific">Clostridium perfringens</name>
    <dbReference type="NCBI Taxonomy" id="1502"/>
    <lineage>
        <taxon>Bacteria</taxon>
        <taxon>Bacillati</taxon>
        <taxon>Bacillota</taxon>
        <taxon>Clostridia</taxon>
        <taxon>Eubacteriales</taxon>
        <taxon>Clostridiaceae</taxon>
        <taxon>Clostridium</taxon>
    </lineage>
</organism>
<gene>
    <name evidence="2" type="ORF">JFP838_06710</name>
</gene>
<dbReference type="RefSeq" id="WP_061427575.1">
    <property type="nucleotide sequence ID" value="NZ_CATNZO010000001.1"/>
</dbReference>
<feature type="coiled-coil region" evidence="1">
    <location>
        <begin position="5"/>
        <end position="39"/>
    </location>
</feature>
<dbReference type="EMBL" id="CP010994">
    <property type="protein sequence ID" value="AMN35456.1"/>
    <property type="molecule type" value="Genomic_DNA"/>
</dbReference>
<dbReference type="OrthoDB" id="1957277at2"/>
<accession>A0A127EHL1</accession>
<dbReference type="Proteomes" id="UP000070260">
    <property type="component" value="Chromosome"/>
</dbReference>
<evidence type="ECO:0000313" key="2">
    <source>
        <dbReference type="EMBL" id="AMN35456.1"/>
    </source>
</evidence>
<dbReference type="PATRIC" id="fig|1502.177.peg.1367"/>
<evidence type="ECO:0000256" key="1">
    <source>
        <dbReference type="SAM" id="Coils"/>
    </source>
</evidence>
<evidence type="ECO:0000313" key="3">
    <source>
        <dbReference type="Proteomes" id="UP000070260"/>
    </source>
</evidence>
<dbReference type="AlphaFoldDB" id="A0A127EHL1"/>
<reference evidence="2 3" key="1">
    <citation type="journal article" date="2016" name="PLoS ONE">
        <title>Plasmid Characterization and Chromosome Analysis of Two netF+ Clostridium perfringens Isolates Associated with Foal and Canine Necrotizing Enteritis.</title>
        <authorList>
            <person name="Mehdizadeh Gohari I."/>
            <person name="Kropinski A.M."/>
            <person name="Weese S.J."/>
            <person name="Parreira V.R."/>
            <person name="Whitehead A.E."/>
            <person name="Boerlin P."/>
            <person name="Prescott J.F."/>
        </authorList>
    </citation>
    <scope>NUCLEOTIDE SEQUENCE [LARGE SCALE GENOMIC DNA]</scope>
    <source>
        <strain evidence="2 3">JP838</strain>
    </source>
</reference>
<sequence>MCGKAEKVKKSKNLEKERLEKIETEYKRLISLFEGLDEEQLILIDGAILEAARMKIELDELAAIVNSSGGLVKVNPENVRQQKELPSSKLITKLRPNYLSYIDKLFKLLGKDADDEDDEMSDYE</sequence>
<proteinExistence type="predicted"/>
<keyword evidence="1" id="KW-0175">Coiled coil</keyword>
<protein>
    <submittedName>
        <fullName evidence="2">LIM domain-containing protein</fullName>
    </submittedName>
</protein>